<proteinExistence type="inferred from homology"/>
<dbReference type="GO" id="GO:0003677">
    <property type="term" value="F:DNA binding"/>
    <property type="evidence" value="ECO:0007669"/>
    <property type="project" value="InterPro"/>
</dbReference>
<dbReference type="EC" id="2.7.7.6" evidence="4"/>
<evidence type="ECO:0000259" key="5">
    <source>
        <dbReference type="Pfam" id="PF13656"/>
    </source>
</evidence>
<dbReference type="GO" id="GO:0006351">
    <property type="term" value="P:DNA-templated transcription"/>
    <property type="evidence" value="ECO:0007669"/>
    <property type="project" value="UniProtKB-UniRule"/>
</dbReference>
<gene>
    <name evidence="4" type="primary">rpo11</name>
    <name evidence="4" type="synonym">rpoL</name>
    <name evidence="6" type="ORF">CL943_00985</name>
</gene>
<feature type="domain" description="DNA-directed RNA polymerase RBP11-like dimerisation" evidence="5">
    <location>
        <begin position="12"/>
        <end position="85"/>
    </location>
</feature>
<evidence type="ECO:0000256" key="2">
    <source>
        <dbReference type="ARBA" id="ARBA00023163"/>
    </source>
</evidence>
<dbReference type="PANTHER" id="PTHR13946:SF28">
    <property type="entry name" value="DNA-DIRECTED RNA POLYMERASES I AND III SUBUNIT RPAC2"/>
    <property type="match status" value="1"/>
</dbReference>
<dbReference type="GO" id="GO:0000428">
    <property type="term" value="C:DNA-directed RNA polymerase complex"/>
    <property type="evidence" value="ECO:0007669"/>
    <property type="project" value="UniProtKB-KW"/>
</dbReference>
<dbReference type="InterPro" id="IPR036603">
    <property type="entry name" value="RBP11-like"/>
</dbReference>
<dbReference type="PANTHER" id="PTHR13946">
    <property type="entry name" value="DNA-DIRECTED RNA POLYMERASE I,II,III"/>
    <property type="match status" value="1"/>
</dbReference>
<dbReference type="Proteomes" id="UP000226592">
    <property type="component" value="Unassembled WGS sequence"/>
</dbReference>
<dbReference type="GO" id="GO:0046983">
    <property type="term" value="F:protein dimerization activity"/>
    <property type="evidence" value="ECO:0007669"/>
    <property type="project" value="InterPro"/>
</dbReference>
<comment type="caution">
    <text evidence="6">The sequence shown here is derived from an EMBL/GenBank/DDBJ whole genome shotgun (WGS) entry which is preliminary data.</text>
</comment>
<comment type="subunit">
    <text evidence="4">Part of the RNA polymerase complex.</text>
</comment>
<keyword evidence="4" id="KW-0963">Cytoplasm</keyword>
<dbReference type="SUPFAM" id="SSF55257">
    <property type="entry name" value="RBP11-like subunits of RNA polymerase"/>
    <property type="match status" value="1"/>
</dbReference>
<comment type="catalytic activity">
    <reaction evidence="4">
        <text>RNA(n) + a ribonucleoside 5'-triphosphate = RNA(n+1) + diphosphate</text>
        <dbReference type="Rhea" id="RHEA:21248"/>
        <dbReference type="Rhea" id="RHEA-COMP:14527"/>
        <dbReference type="Rhea" id="RHEA-COMP:17342"/>
        <dbReference type="ChEBI" id="CHEBI:33019"/>
        <dbReference type="ChEBI" id="CHEBI:61557"/>
        <dbReference type="ChEBI" id="CHEBI:140395"/>
        <dbReference type="EC" id="2.7.7.6"/>
    </reaction>
</comment>
<keyword evidence="2 4" id="KW-0804">Transcription</keyword>
<dbReference type="Pfam" id="PF13656">
    <property type="entry name" value="RNA_pol_L_2"/>
    <property type="match status" value="1"/>
</dbReference>
<dbReference type="InterPro" id="IPR008193">
    <property type="entry name" value="RNA_pol_Rpb11_13-16kDa_CS"/>
</dbReference>
<dbReference type="GO" id="GO:0003899">
    <property type="term" value="F:DNA-directed RNA polymerase activity"/>
    <property type="evidence" value="ECO:0007669"/>
    <property type="project" value="UniProtKB-UniRule"/>
</dbReference>
<dbReference type="HAMAP" id="MF_00261">
    <property type="entry name" value="RNApol_arch_Rpo11"/>
    <property type="match status" value="1"/>
</dbReference>
<keyword evidence="4" id="KW-0808">Transferase</keyword>
<keyword evidence="4" id="KW-0548">Nucleotidyltransferase</keyword>
<comment type="function">
    <text evidence="4">DNA-dependent RNA polymerase (RNAP) catalyzes the transcription of DNA into RNA using the four ribonucleoside triphosphates as substrates.</text>
</comment>
<accession>A0A2D6M0C4</accession>
<keyword evidence="1 4" id="KW-0240">DNA-directed RNA polymerase</keyword>
<dbReference type="InterPro" id="IPR009025">
    <property type="entry name" value="RBP11-like_dimer"/>
</dbReference>
<sequence>MEIEVKKNTKNELEFILKGERHTFTNLLRATLLKDSKVVFAAYKLHHPYDTDASFAVRTEGKAPKKALVDALKKISGELNDFEKEVKKALK</sequence>
<dbReference type="CDD" id="cd06927">
    <property type="entry name" value="RNAP_L"/>
    <property type="match status" value="1"/>
</dbReference>
<dbReference type="GO" id="GO:0005737">
    <property type="term" value="C:cytoplasm"/>
    <property type="evidence" value="ECO:0007669"/>
    <property type="project" value="UniProtKB-SubCell"/>
</dbReference>
<evidence type="ECO:0000256" key="3">
    <source>
        <dbReference type="ARBA" id="ARBA00025751"/>
    </source>
</evidence>
<evidence type="ECO:0000256" key="4">
    <source>
        <dbReference type="HAMAP-Rule" id="MF_00261"/>
    </source>
</evidence>
<evidence type="ECO:0000256" key="1">
    <source>
        <dbReference type="ARBA" id="ARBA00022478"/>
    </source>
</evidence>
<evidence type="ECO:0000313" key="7">
    <source>
        <dbReference type="Proteomes" id="UP000226592"/>
    </source>
</evidence>
<protein>
    <recommendedName>
        <fullName evidence="4">DNA-directed RNA polymerase subunit Rpo11</fullName>
        <ecNumber evidence="4">2.7.7.6</ecNumber>
    </recommendedName>
    <alternativeName>
        <fullName evidence="4">DNA-directed RNA polymerase subunit L</fullName>
    </alternativeName>
</protein>
<name>A0A2D6M0C4_9ARCH</name>
<reference evidence="7" key="1">
    <citation type="submission" date="2017-09" db="EMBL/GenBank/DDBJ databases">
        <title>The Reconstruction of 2,631 Draft Metagenome-Assembled Genomes from the Global Oceans.</title>
        <authorList>
            <person name="Tully B.J."/>
            <person name="Graham E.D."/>
            <person name="Heidelberg J.F."/>
        </authorList>
    </citation>
    <scope>NUCLEOTIDE SEQUENCE [LARGE SCALE GENOMIC DNA]</scope>
</reference>
<dbReference type="Gene3D" id="3.30.1360.10">
    <property type="entry name" value="RNA polymerase, RBP11-like subunit"/>
    <property type="match status" value="1"/>
</dbReference>
<evidence type="ECO:0000313" key="6">
    <source>
        <dbReference type="EMBL" id="MAG21865.1"/>
    </source>
</evidence>
<comment type="similarity">
    <text evidence="3 4">Belongs to the archaeal Rpo11/eukaryotic RPB11/RPC19 RNA polymerase subunit family.</text>
</comment>
<dbReference type="InterPro" id="IPR022905">
    <property type="entry name" value="Rpo11-like"/>
</dbReference>
<dbReference type="EMBL" id="NZBU01000004">
    <property type="protein sequence ID" value="MAG21865.1"/>
    <property type="molecule type" value="Genomic_DNA"/>
</dbReference>
<dbReference type="PROSITE" id="PS01154">
    <property type="entry name" value="RNA_POL_L_13KD"/>
    <property type="match status" value="1"/>
</dbReference>
<organism evidence="6 7">
    <name type="scientific">Candidatus Iainarchaeum sp</name>
    <dbReference type="NCBI Taxonomy" id="3101447"/>
    <lineage>
        <taxon>Archaea</taxon>
        <taxon>Candidatus Iainarchaeota</taxon>
        <taxon>Candidatus Iainarchaeia</taxon>
        <taxon>Candidatus Iainarchaeales</taxon>
        <taxon>Candidatus Iainarchaeaceae</taxon>
        <taxon>Candidatus Iainarchaeum</taxon>
    </lineage>
</organism>
<dbReference type="AlphaFoldDB" id="A0A2D6M0C4"/>
<comment type="subcellular location">
    <subcellularLocation>
        <location evidence="4">Cytoplasm</location>
    </subcellularLocation>
</comment>